<dbReference type="InterPro" id="IPR033443">
    <property type="entry name" value="PROP1-like_PPR_dom"/>
</dbReference>
<protein>
    <recommendedName>
        <fullName evidence="4">PROP1-like PPR domain-containing protein</fullName>
    </recommendedName>
</protein>
<feature type="repeat" description="PPR" evidence="2">
    <location>
        <begin position="155"/>
        <end position="189"/>
    </location>
</feature>
<feature type="domain" description="PROP1-like PPR" evidence="4">
    <location>
        <begin position="132"/>
        <end position="241"/>
    </location>
</feature>
<dbReference type="GeneID" id="17287875"/>
<sequence>MADNNPAVNSLADNSEAERDMQKFAKEVGGSTQEKPMRKKKGGAVEEVKVTLDEMKKLRSAGIRGFENVPPWVFTKEQLLQQEWKTRDEKRPKHLKERMEKISSGPKLDWTTFFQKRKVSMRGVNDLMIALNRRKDFKTTVSVFEKMGEQGLERDQHSYTTVLYACKGLGLLDKAMEIFETMRHSGQKMSSPAPYNQMIHILMKAGKLEQAMCIIDVLKADGLKPDKITYSNMLYAACYGNEYEPPF</sequence>
<dbReference type="Gene3D" id="1.25.40.10">
    <property type="entry name" value="Tetratricopeptide repeat domain"/>
    <property type="match status" value="1"/>
</dbReference>
<feature type="non-terminal residue" evidence="5">
    <location>
        <position position="1"/>
    </location>
</feature>
<dbReference type="PaxDb" id="55529-EKX31154"/>
<evidence type="ECO:0000313" key="6">
    <source>
        <dbReference type="EnsemblProtists" id="EKX31154"/>
    </source>
</evidence>
<dbReference type="InterPro" id="IPR002885">
    <property type="entry name" value="PPR_rpt"/>
</dbReference>
<dbReference type="PANTHER" id="PTHR47936">
    <property type="entry name" value="PPR_LONG DOMAIN-CONTAINING PROTEIN"/>
    <property type="match status" value="1"/>
</dbReference>
<dbReference type="AlphaFoldDB" id="L1I5J1"/>
<proteinExistence type="predicted"/>
<name>L1I5J1_GUITC</name>
<dbReference type="KEGG" id="gtt:GUITHDRAFT_149473"/>
<feature type="compositionally biased region" description="Polar residues" evidence="3">
    <location>
        <begin position="1"/>
        <end position="13"/>
    </location>
</feature>
<dbReference type="eggNOG" id="KOG4197">
    <property type="taxonomic scope" value="Eukaryota"/>
</dbReference>
<dbReference type="PROSITE" id="PS51375">
    <property type="entry name" value="PPR"/>
    <property type="match status" value="2"/>
</dbReference>
<dbReference type="HOGENOM" id="CLU_1127018_0_0_1"/>
<reference evidence="5 7" key="1">
    <citation type="journal article" date="2012" name="Nature">
        <title>Algal genomes reveal evolutionary mosaicism and the fate of nucleomorphs.</title>
        <authorList>
            <consortium name="DOE Joint Genome Institute"/>
            <person name="Curtis B.A."/>
            <person name="Tanifuji G."/>
            <person name="Burki F."/>
            <person name="Gruber A."/>
            <person name="Irimia M."/>
            <person name="Maruyama S."/>
            <person name="Arias M.C."/>
            <person name="Ball S.G."/>
            <person name="Gile G.H."/>
            <person name="Hirakawa Y."/>
            <person name="Hopkins J.F."/>
            <person name="Kuo A."/>
            <person name="Rensing S.A."/>
            <person name="Schmutz J."/>
            <person name="Symeonidi A."/>
            <person name="Elias M."/>
            <person name="Eveleigh R.J."/>
            <person name="Herman E.K."/>
            <person name="Klute M.J."/>
            <person name="Nakayama T."/>
            <person name="Obornik M."/>
            <person name="Reyes-Prieto A."/>
            <person name="Armbrust E.V."/>
            <person name="Aves S.J."/>
            <person name="Beiko R.G."/>
            <person name="Coutinho P."/>
            <person name="Dacks J.B."/>
            <person name="Durnford D.G."/>
            <person name="Fast N.M."/>
            <person name="Green B.R."/>
            <person name="Grisdale C.J."/>
            <person name="Hempel F."/>
            <person name="Henrissat B."/>
            <person name="Hoppner M.P."/>
            <person name="Ishida K."/>
            <person name="Kim E."/>
            <person name="Koreny L."/>
            <person name="Kroth P.G."/>
            <person name="Liu Y."/>
            <person name="Malik S.B."/>
            <person name="Maier U.G."/>
            <person name="McRose D."/>
            <person name="Mock T."/>
            <person name="Neilson J.A."/>
            <person name="Onodera N.T."/>
            <person name="Poole A.M."/>
            <person name="Pritham E.J."/>
            <person name="Richards T.A."/>
            <person name="Rocap G."/>
            <person name="Roy S.W."/>
            <person name="Sarai C."/>
            <person name="Schaack S."/>
            <person name="Shirato S."/>
            <person name="Slamovits C.H."/>
            <person name="Spencer D.F."/>
            <person name="Suzuki S."/>
            <person name="Worden A.Z."/>
            <person name="Zauner S."/>
            <person name="Barry K."/>
            <person name="Bell C."/>
            <person name="Bharti A.K."/>
            <person name="Crow J.A."/>
            <person name="Grimwood J."/>
            <person name="Kramer R."/>
            <person name="Lindquist E."/>
            <person name="Lucas S."/>
            <person name="Salamov A."/>
            <person name="McFadden G.I."/>
            <person name="Lane C.E."/>
            <person name="Keeling P.J."/>
            <person name="Gray M.W."/>
            <person name="Grigoriev I.V."/>
            <person name="Archibald J.M."/>
        </authorList>
    </citation>
    <scope>NUCLEOTIDE SEQUENCE</scope>
    <source>
        <strain evidence="5 7">CCMP2712</strain>
    </source>
</reference>
<dbReference type="InterPro" id="IPR011990">
    <property type="entry name" value="TPR-like_helical_dom_sf"/>
</dbReference>
<evidence type="ECO:0000313" key="7">
    <source>
        <dbReference type="Proteomes" id="UP000011087"/>
    </source>
</evidence>
<feature type="compositionally biased region" description="Basic and acidic residues" evidence="3">
    <location>
        <begin position="16"/>
        <end position="26"/>
    </location>
</feature>
<evidence type="ECO:0000256" key="1">
    <source>
        <dbReference type="ARBA" id="ARBA00022737"/>
    </source>
</evidence>
<reference evidence="7" key="2">
    <citation type="submission" date="2012-11" db="EMBL/GenBank/DDBJ databases">
        <authorList>
            <person name="Kuo A."/>
            <person name="Curtis B.A."/>
            <person name="Tanifuji G."/>
            <person name="Burki F."/>
            <person name="Gruber A."/>
            <person name="Irimia M."/>
            <person name="Maruyama S."/>
            <person name="Arias M.C."/>
            <person name="Ball S.G."/>
            <person name="Gile G.H."/>
            <person name="Hirakawa Y."/>
            <person name="Hopkins J.F."/>
            <person name="Rensing S.A."/>
            <person name="Schmutz J."/>
            <person name="Symeonidi A."/>
            <person name="Elias M."/>
            <person name="Eveleigh R.J."/>
            <person name="Herman E.K."/>
            <person name="Klute M.J."/>
            <person name="Nakayama T."/>
            <person name="Obornik M."/>
            <person name="Reyes-Prieto A."/>
            <person name="Armbrust E.V."/>
            <person name="Aves S.J."/>
            <person name="Beiko R.G."/>
            <person name="Coutinho P."/>
            <person name="Dacks J.B."/>
            <person name="Durnford D.G."/>
            <person name="Fast N.M."/>
            <person name="Green B.R."/>
            <person name="Grisdale C."/>
            <person name="Hempe F."/>
            <person name="Henrissat B."/>
            <person name="Hoppner M.P."/>
            <person name="Ishida K.-I."/>
            <person name="Kim E."/>
            <person name="Koreny L."/>
            <person name="Kroth P.G."/>
            <person name="Liu Y."/>
            <person name="Malik S.-B."/>
            <person name="Maier U.G."/>
            <person name="McRose D."/>
            <person name="Mock T."/>
            <person name="Neilson J.A."/>
            <person name="Onodera N.T."/>
            <person name="Poole A.M."/>
            <person name="Pritham E.J."/>
            <person name="Richards T.A."/>
            <person name="Rocap G."/>
            <person name="Roy S.W."/>
            <person name="Sarai C."/>
            <person name="Schaack S."/>
            <person name="Shirato S."/>
            <person name="Slamovits C.H."/>
            <person name="Spencer D.F."/>
            <person name="Suzuki S."/>
            <person name="Worden A.Z."/>
            <person name="Zauner S."/>
            <person name="Barry K."/>
            <person name="Bell C."/>
            <person name="Bharti A.K."/>
            <person name="Crow J.A."/>
            <person name="Grimwood J."/>
            <person name="Kramer R."/>
            <person name="Lindquist E."/>
            <person name="Lucas S."/>
            <person name="Salamov A."/>
            <person name="McFadden G.I."/>
            <person name="Lane C.E."/>
            <person name="Keeling P.J."/>
            <person name="Gray M.W."/>
            <person name="Grigoriev I.V."/>
            <person name="Archibald J.M."/>
        </authorList>
    </citation>
    <scope>NUCLEOTIDE SEQUENCE</scope>
    <source>
        <strain evidence="7">CCMP2712</strain>
    </source>
</reference>
<dbReference type="EMBL" id="JH993345">
    <property type="protein sequence ID" value="EKX31154.1"/>
    <property type="molecule type" value="Genomic_DNA"/>
</dbReference>
<keyword evidence="7" id="KW-1185">Reference proteome</keyword>
<reference evidence="6" key="3">
    <citation type="submission" date="2016-03" db="UniProtKB">
        <authorList>
            <consortium name="EnsemblProtists"/>
        </authorList>
    </citation>
    <scope>IDENTIFICATION</scope>
</reference>
<dbReference type="RefSeq" id="XP_005818134.1">
    <property type="nucleotide sequence ID" value="XM_005818077.1"/>
</dbReference>
<dbReference type="EnsemblProtists" id="EKX31154">
    <property type="protein sequence ID" value="EKX31154"/>
    <property type="gene ID" value="GUITHDRAFT_149473"/>
</dbReference>
<gene>
    <name evidence="5" type="ORF">GUITHDRAFT_149473</name>
</gene>
<dbReference type="STRING" id="905079.L1I5J1"/>
<evidence type="ECO:0000256" key="2">
    <source>
        <dbReference type="PROSITE-ProRule" id="PRU00708"/>
    </source>
</evidence>
<evidence type="ECO:0000313" key="5">
    <source>
        <dbReference type="EMBL" id="EKX31154.1"/>
    </source>
</evidence>
<feature type="region of interest" description="Disordered" evidence="3">
    <location>
        <begin position="1"/>
        <end position="44"/>
    </location>
</feature>
<feature type="repeat" description="PPR" evidence="2">
    <location>
        <begin position="191"/>
        <end position="225"/>
    </location>
</feature>
<evidence type="ECO:0000256" key="3">
    <source>
        <dbReference type="SAM" id="MobiDB-lite"/>
    </source>
</evidence>
<accession>L1I5J1</accession>
<evidence type="ECO:0000259" key="4">
    <source>
        <dbReference type="Pfam" id="PF17177"/>
    </source>
</evidence>
<dbReference type="NCBIfam" id="TIGR00756">
    <property type="entry name" value="PPR"/>
    <property type="match status" value="2"/>
</dbReference>
<dbReference type="OrthoDB" id="1900964at2759"/>
<dbReference type="Pfam" id="PF17177">
    <property type="entry name" value="PPR_long"/>
    <property type="match status" value="1"/>
</dbReference>
<organism evidence="5">
    <name type="scientific">Guillardia theta (strain CCMP2712)</name>
    <name type="common">Cryptophyte</name>
    <dbReference type="NCBI Taxonomy" id="905079"/>
    <lineage>
        <taxon>Eukaryota</taxon>
        <taxon>Cryptophyceae</taxon>
        <taxon>Pyrenomonadales</taxon>
        <taxon>Geminigeraceae</taxon>
        <taxon>Guillardia</taxon>
    </lineage>
</organism>
<keyword evidence="1" id="KW-0677">Repeat</keyword>
<dbReference type="Proteomes" id="UP000011087">
    <property type="component" value="Unassembled WGS sequence"/>
</dbReference>
<dbReference type="PANTHER" id="PTHR47936:SF1">
    <property type="entry name" value="PENTATRICOPEPTIDE REPEAT-CONTAINING PROTEIN GUN1, CHLOROPLASTIC"/>
    <property type="match status" value="1"/>
</dbReference>